<feature type="transmembrane region" description="Helical" evidence="1">
    <location>
        <begin position="12"/>
        <end position="37"/>
    </location>
</feature>
<keyword evidence="3" id="KW-1185">Reference proteome</keyword>
<dbReference type="PROSITE" id="PS51257">
    <property type="entry name" value="PROKAR_LIPOPROTEIN"/>
    <property type="match status" value="1"/>
</dbReference>
<dbReference type="Proteomes" id="UP001168528">
    <property type="component" value="Unassembled WGS sequence"/>
</dbReference>
<evidence type="ECO:0000313" key="3">
    <source>
        <dbReference type="Proteomes" id="UP001168528"/>
    </source>
</evidence>
<sequence>MENTVARRASTLGFKILTSLAAFLLLACSATFLVPLLPQRFWPSINYGMLTTILGCVVLLAGTALAVLWEEKEKQDTHKARVWQAYLIGVIRYSLAFIISTYGFAKIFKIQFTTADFIKDMPLGEVNGFYLTWHYFGYSYTLAVIIALFQIGGSILLLFRRTTLLGTMVLLPVMVNILFINMFYSIAVGAFVVSILITLGLSYLLFLDFQKLKEVFWAATDRLPSLSLKHYWLKPFLQFFPIMAAFGLIYQFVLRDTSDKQLVGTWKVAKFIRNDSLLPQDAWLKGQHRNYKGLFFRTVWSCL</sequence>
<feature type="transmembrane region" description="Helical" evidence="1">
    <location>
        <begin position="132"/>
        <end position="157"/>
    </location>
</feature>
<evidence type="ECO:0000313" key="2">
    <source>
        <dbReference type="EMBL" id="MDO1445184.1"/>
    </source>
</evidence>
<organism evidence="2 3">
    <name type="scientific">Rhodocytophaga aerolata</name>
    <dbReference type="NCBI Taxonomy" id="455078"/>
    <lineage>
        <taxon>Bacteria</taxon>
        <taxon>Pseudomonadati</taxon>
        <taxon>Bacteroidota</taxon>
        <taxon>Cytophagia</taxon>
        <taxon>Cytophagales</taxon>
        <taxon>Rhodocytophagaceae</taxon>
        <taxon>Rhodocytophaga</taxon>
    </lineage>
</organism>
<gene>
    <name evidence="2" type="ORF">Q0590_02925</name>
</gene>
<dbReference type="EMBL" id="JAUKPO010000001">
    <property type="protein sequence ID" value="MDO1445184.1"/>
    <property type="molecule type" value="Genomic_DNA"/>
</dbReference>
<evidence type="ECO:0000256" key="1">
    <source>
        <dbReference type="SAM" id="Phobius"/>
    </source>
</evidence>
<feature type="transmembrane region" description="Helical" evidence="1">
    <location>
        <begin position="190"/>
        <end position="210"/>
    </location>
</feature>
<name>A0ABT8QZB5_9BACT</name>
<feature type="transmembrane region" description="Helical" evidence="1">
    <location>
        <begin position="231"/>
        <end position="253"/>
    </location>
</feature>
<feature type="transmembrane region" description="Helical" evidence="1">
    <location>
        <begin position="90"/>
        <end position="112"/>
    </location>
</feature>
<feature type="transmembrane region" description="Helical" evidence="1">
    <location>
        <begin position="49"/>
        <end position="69"/>
    </location>
</feature>
<protein>
    <submittedName>
        <fullName evidence="2">Uncharacterized protein</fullName>
    </submittedName>
</protein>
<keyword evidence="1" id="KW-0812">Transmembrane</keyword>
<reference evidence="2" key="1">
    <citation type="submission" date="2023-07" db="EMBL/GenBank/DDBJ databases">
        <title>The genome sequence of Rhodocytophaga aerolata KACC 12507.</title>
        <authorList>
            <person name="Zhang X."/>
        </authorList>
    </citation>
    <scope>NUCLEOTIDE SEQUENCE</scope>
    <source>
        <strain evidence="2">KACC 12507</strain>
    </source>
</reference>
<keyword evidence="1" id="KW-1133">Transmembrane helix</keyword>
<proteinExistence type="predicted"/>
<comment type="caution">
    <text evidence="2">The sequence shown here is derived from an EMBL/GenBank/DDBJ whole genome shotgun (WGS) entry which is preliminary data.</text>
</comment>
<keyword evidence="1" id="KW-0472">Membrane</keyword>
<dbReference type="RefSeq" id="WP_302035977.1">
    <property type="nucleotide sequence ID" value="NZ_JAUKPO010000001.1"/>
</dbReference>
<accession>A0ABT8QZB5</accession>